<evidence type="ECO:0000313" key="2">
    <source>
        <dbReference type="EMBL" id="CAE7249939.1"/>
    </source>
</evidence>
<feature type="non-terminal residue" evidence="2">
    <location>
        <position position="1"/>
    </location>
</feature>
<reference evidence="2" key="1">
    <citation type="submission" date="2021-02" db="EMBL/GenBank/DDBJ databases">
        <authorList>
            <person name="Dougan E. K."/>
            <person name="Rhodes N."/>
            <person name="Thang M."/>
            <person name="Chan C."/>
        </authorList>
    </citation>
    <scope>NUCLEOTIDE SEQUENCE</scope>
</reference>
<feature type="region of interest" description="Disordered" evidence="1">
    <location>
        <begin position="1"/>
        <end position="37"/>
    </location>
</feature>
<gene>
    <name evidence="2" type="primary">scn4aa</name>
    <name evidence="2" type="ORF">SPIL2461_LOCUS4754</name>
</gene>
<evidence type="ECO:0000313" key="3">
    <source>
        <dbReference type="Proteomes" id="UP000649617"/>
    </source>
</evidence>
<proteinExistence type="predicted"/>
<keyword evidence="3" id="KW-1185">Reference proteome</keyword>
<dbReference type="OrthoDB" id="432328at2759"/>
<protein>
    <submittedName>
        <fullName evidence="2">Scn4aa protein</fullName>
    </submittedName>
</protein>
<evidence type="ECO:0000256" key="1">
    <source>
        <dbReference type="SAM" id="MobiDB-lite"/>
    </source>
</evidence>
<organism evidence="2 3">
    <name type="scientific">Symbiodinium pilosum</name>
    <name type="common">Dinoflagellate</name>
    <dbReference type="NCBI Taxonomy" id="2952"/>
    <lineage>
        <taxon>Eukaryota</taxon>
        <taxon>Sar</taxon>
        <taxon>Alveolata</taxon>
        <taxon>Dinophyceae</taxon>
        <taxon>Suessiales</taxon>
        <taxon>Symbiodiniaceae</taxon>
        <taxon>Symbiodinium</taxon>
    </lineage>
</organism>
<accession>A0A812LPE4</accession>
<dbReference type="Proteomes" id="UP000649617">
    <property type="component" value="Unassembled WGS sequence"/>
</dbReference>
<name>A0A812LPE4_SYMPI</name>
<dbReference type="EMBL" id="CAJNIZ010006425">
    <property type="protein sequence ID" value="CAE7249939.1"/>
    <property type="molecule type" value="Genomic_DNA"/>
</dbReference>
<dbReference type="AlphaFoldDB" id="A0A812LPE4"/>
<comment type="caution">
    <text evidence="2">The sequence shown here is derived from an EMBL/GenBank/DDBJ whole genome shotgun (WGS) entry which is preliminary data.</text>
</comment>
<sequence length="198" mass="21764">GWQLPRWKGAREETVQDDSGSEAFNFGKRAARPPPHAEVEKVAEGGLSARVRGGIPSVVEGSMGEKEEKGILRFIQEALGYFGELFEAGVEMDLVKVVGKPGGFMSYYSVVVCVETLVQKGAGFYTPISLLYAVDFFAKAFAFGTVQRFAGDWGSKDESMADTYMREAQLLVLKAQEMCLRTLRSGTVSWTSLVREEP</sequence>